<dbReference type="GO" id="GO:0006011">
    <property type="term" value="P:UDP-alpha-D-glucose metabolic process"/>
    <property type="evidence" value="ECO:0007669"/>
    <property type="project" value="InterPro"/>
</dbReference>
<dbReference type="InterPro" id="IPR005835">
    <property type="entry name" value="NTP_transferase_dom"/>
</dbReference>
<evidence type="ECO:0000256" key="3">
    <source>
        <dbReference type="ARBA" id="ARBA00022679"/>
    </source>
</evidence>
<evidence type="ECO:0000259" key="6">
    <source>
        <dbReference type="Pfam" id="PF00483"/>
    </source>
</evidence>
<gene>
    <name evidence="7" type="ORF">IAC58_00965</name>
</gene>
<evidence type="ECO:0000256" key="1">
    <source>
        <dbReference type="ARBA" id="ARBA00006890"/>
    </source>
</evidence>
<name>A0A9D9DGE2_9BACL</name>
<dbReference type="EMBL" id="JADIMY010000017">
    <property type="protein sequence ID" value="MBO8427119.1"/>
    <property type="molecule type" value="Genomic_DNA"/>
</dbReference>
<dbReference type="PANTHER" id="PTHR43197:SF1">
    <property type="entry name" value="UTP--GLUCOSE-1-PHOSPHATE URIDYLYLTRANSFERASE"/>
    <property type="match status" value="1"/>
</dbReference>
<dbReference type="InterPro" id="IPR005771">
    <property type="entry name" value="GalU_uridylyltTrfase_bac/arc"/>
</dbReference>
<comment type="caution">
    <text evidence="7">The sequence shown here is derived from an EMBL/GenBank/DDBJ whole genome shotgun (WGS) entry which is preliminary data.</text>
</comment>
<dbReference type="Proteomes" id="UP000823613">
    <property type="component" value="Unassembled WGS sequence"/>
</dbReference>
<comment type="similarity">
    <text evidence="1">Belongs to the UDPGP type 2 family.</text>
</comment>
<dbReference type="AlphaFoldDB" id="A0A9D9DGE2"/>
<evidence type="ECO:0000313" key="7">
    <source>
        <dbReference type="EMBL" id="MBO8427119.1"/>
    </source>
</evidence>
<evidence type="ECO:0000313" key="8">
    <source>
        <dbReference type="Proteomes" id="UP000823613"/>
    </source>
</evidence>
<sequence length="292" mass="33087">MLENVKFGVIPCAGKGTRFLPITKSVSKEMLNIIDRPTIDYIVDELIDSGIKDIVFVVSPSKTDIKKYYSKDESLINELKESHKEEYIKEIEKLTSKANFYYVTQKEALGLGHAVLMAKEIVHDNNFVVCCGDDITLYDKCNPPIKSLIEAFNLTHSTIVGGQKVEHSLINKYGSMDIEKNIDETLFKLKGIVEKPSLDKAPSDYASLGKWVFKPNIFNELEHTKKGLGNEIQLTDAIESLIKKEDVYFKIFNGKRYDCGDKLGFLKAIIDISLTRDDLKDGFLKYIKSIIK</sequence>
<reference evidence="7" key="1">
    <citation type="submission" date="2020-10" db="EMBL/GenBank/DDBJ databases">
        <authorList>
            <person name="Gilroy R."/>
        </authorList>
    </citation>
    <scope>NUCLEOTIDE SEQUENCE</scope>
    <source>
        <strain evidence="7">11159</strain>
    </source>
</reference>
<feature type="domain" description="Nucleotidyl transferase" evidence="6">
    <location>
        <begin position="8"/>
        <end position="269"/>
    </location>
</feature>
<keyword evidence="4 7" id="KW-0548">Nucleotidyltransferase</keyword>
<dbReference type="Pfam" id="PF00483">
    <property type="entry name" value="NTP_transferase"/>
    <property type="match status" value="1"/>
</dbReference>
<organism evidence="7 8">
    <name type="scientific">Candidatus Onthovivens merdipullorum</name>
    <dbReference type="NCBI Taxonomy" id="2840889"/>
    <lineage>
        <taxon>Bacteria</taxon>
        <taxon>Bacillati</taxon>
        <taxon>Bacillota</taxon>
        <taxon>Bacilli</taxon>
        <taxon>Bacillales</taxon>
        <taxon>Candidatus Onthovivens</taxon>
    </lineage>
</organism>
<dbReference type="SUPFAM" id="SSF53448">
    <property type="entry name" value="Nucleotide-diphospho-sugar transferases"/>
    <property type="match status" value="1"/>
</dbReference>
<evidence type="ECO:0000256" key="2">
    <source>
        <dbReference type="ARBA" id="ARBA00012415"/>
    </source>
</evidence>
<evidence type="ECO:0000256" key="4">
    <source>
        <dbReference type="ARBA" id="ARBA00022695"/>
    </source>
</evidence>
<accession>A0A9D9DGE2</accession>
<dbReference type="GO" id="GO:0003983">
    <property type="term" value="F:UTP:glucose-1-phosphate uridylyltransferase activity"/>
    <property type="evidence" value="ECO:0007669"/>
    <property type="project" value="UniProtKB-EC"/>
</dbReference>
<dbReference type="EC" id="2.7.7.9" evidence="2"/>
<keyword evidence="3" id="KW-0808">Transferase</keyword>
<dbReference type="Gene3D" id="3.90.550.10">
    <property type="entry name" value="Spore Coat Polysaccharide Biosynthesis Protein SpsA, Chain A"/>
    <property type="match status" value="1"/>
</dbReference>
<reference evidence="7" key="2">
    <citation type="journal article" date="2021" name="PeerJ">
        <title>Extensive microbial diversity within the chicken gut microbiome revealed by metagenomics and culture.</title>
        <authorList>
            <person name="Gilroy R."/>
            <person name="Ravi A."/>
            <person name="Getino M."/>
            <person name="Pursley I."/>
            <person name="Horton D.L."/>
            <person name="Alikhan N.F."/>
            <person name="Baker D."/>
            <person name="Gharbi K."/>
            <person name="Hall N."/>
            <person name="Watson M."/>
            <person name="Adriaenssens E.M."/>
            <person name="Foster-Nyarko E."/>
            <person name="Jarju S."/>
            <person name="Secka A."/>
            <person name="Antonio M."/>
            <person name="Oren A."/>
            <person name="Chaudhuri R.R."/>
            <person name="La Ragione R."/>
            <person name="Hildebrand F."/>
            <person name="Pallen M.J."/>
        </authorList>
    </citation>
    <scope>NUCLEOTIDE SEQUENCE</scope>
    <source>
        <strain evidence="7">11159</strain>
    </source>
</reference>
<protein>
    <recommendedName>
        <fullName evidence="2">UTP--glucose-1-phosphate uridylyltransferase</fullName>
        <ecNumber evidence="2">2.7.7.9</ecNumber>
    </recommendedName>
</protein>
<comment type="catalytic activity">
    <reaction evidence="5">
        <text>alpha-D-glucose 1-phosphate + UTP + H(+) = UDP-alpha-D-glucose + diphosphate</text>
        <dbReference type="Rhea" id="RHEA:19889"/>
        <dbReference type="ChEBI" id="CHEBI:15378"/>
        <dbReference type="ChEBI" id="CHEBI:33019"/>
        <dbReference type="ChEBI" id="CHEBI:46398"/>
        <dbReference type="ChEBI" id="CHEBI:58601"/>
        <dbReference type="ChEBI" id="CHEBI:58885"/>
        <dbReference type="EC" id="2.7.7.9"/>
    </reaction>
</comment>
<dbReference type="InterPro" id="IPR029044">
    <property type="entry name" value="Nucleotide-diphossugar_trans"/>
</dbReference>
<evidence type="ECO:0000256" key="5">
    <source>
        <dbReference type="ARBA" id="ARBA00048128"/>
    </source>
</evidence>
<dbReference type="PANTHER" id="PTHR43197">
    <property type="entry name" value="UTP--GLUCOSE-1-PHOSPHATE URIDYLYLTRANSFERASE"/>
    <property type="match status" value="1"/>
</dbReference>
<proteinExistence type="inferred from homology"/>